<reference evidence="2" key="1">
    <citation type="journal article" date="2023" name="G3 (Bethesda)">
        <title>Genome assembly and association tests identify interacting loci associated with vigor, precocity, and sex in interspecific pistachio rootstocks.</title>
        <authorList>
            <person name="Palmer W."/>
            <person name="Jacygrad E."/>
            <person name="Sagayaradj S."/>
            <person name="Cavanaugh K."/>
            <person name="Han R."/>
            <person name="Bertier L."/>
            <person name="Beede B."/>
            <person name="Kafkas S."/>
            <person name="Golino D."/>
            <person name="Preece J."/>
            <person name="Michelmore R."/>
        </authorList>
    </citation>
    <scope>NUCLEOTIDE SEQUENCE [LARGE SCALE GENOMIC DNA]</scope>
</reference>
<proteinExistence type="predicted"/>
<protein>
    <submittedName>
        <fullName evidence="1">Uncharacterized protein</fullName>
    </submittedName>
</protein>
<dbReference type="EMBL" id="CM047747">
    <property type="protein sequence ID" value="KAJ0016454.1"/>
    <property type="molecule type" value="Genomic_DNA"/>
</dbReference>
<evidence type="ECO:0000313" key="1">
    <source>
        <dbReference type="EMBL" id="KAJ0016454.1"/>
    </source>
</evidence>
<name>A0ACC0XFU9_9ROSI</name>
<gene>
    <name evidence="1" type="ORF">Pint_10412</name>
</gene>
<organism evidence="1 2">
    <name type="scientific">Pistacia integerrima</name>
    <dbReference type="NCBI Taxonomy" id="434235"/>
    <lineage>
        <taxon>Eukaryota</taxon>
        <taxon>Viridiplantae</taxon>
        <taxon>Streptophyta</taxon>
        <taxon>Embryophyta</taxon>
        <taxon>Tracheophyta</taxon>
        <taxon>Spermatophyta</taxon>
        <taxon>Magnoliopsida</taxon>
        <taxon>eudicotyledons</taxon>
        <taxon>Gunneridae</taxon>
        <taxon>Pentapetalae</taxon>
        <taxon>rosids</taxon>
        <taxon>malvids</taxon>
        <taxon>Sapindales</taxon>
        <taxon>Anacardiaceae</taxon>
        <taxon>Pistacia</taxon>
    </lineage>
</organism>
<comment type="caution">
    <text evidence="1">The sequence shown here is derived from an EMBL/GenBank/DDBJ whole genome shotgun (WGS) entry which is preliminary data.</text>
</comment>
<keyword evidence="2" id="KW-1185">Reference proteome</keyword>
<accession>A0ACC0XFU9</accession>
<sequence>MYASHSRTRAMQLKEEITLIQRGNRSIPDYLHAVKALADAIGIIDHPISDDDLTLYVLNELGLNFRDIVAPIRAREKSIAFEELHDLVVSHKSYLRRMEATAQQLPVTANFTARQNNPSGSHQSKGSHKFYRPSRQQGSARDSNAQHKDQHRSNNSGQSNNRRFQPKC</sequence>
<evidence type="ECO:0000313" key="2">
    <source>
        <dbReference type="Proteomes" id="UP001163603"/>
    </source>
</evidence>
<dbReference type="Proteomes" id="UP001163603">
    <property type="component" value="Chromosome 12"/>
</dbReference>